<evidence type="ECO:0000313" key="3">
    <source>
        <dbReference type="Proteomes" id="UP000292627"/>
    </source>
</evidence>
<dbReference type="EMBL" id="SHMC01000001">
    <property type="protein sequence ID" value="TAA28292.1"/>
    <property type="molecule type" value="Genomic_DNA"/>
</dbReference>
<dbReference type="OrthoDB" id="6044279at2"/>
<name>A0A4Q8LFU1_9GAMM</name>
<dbReference type="AlphaFoldDB" id="A0A4Q8LFU1"/>
<gene>
    <name evidence="2" type="ORF">EA660_01515</name>
</gene>
<dbReference type="RefSeq" id="WP_130549865.1">
    <property type="nucleotide sequence ID" value="NZ_SHMC01000001.1"/>
</dbReference>
<sequence>MEYRHTLLQKNGYQVVALTRDADPAYAPDEVIGYAVVTDSGAKLREEGSLEQARLYMEQLIEDEQPIRADDARPRRRKSVRPKTARLIR</sequence>
<dbReference type="Proteomes" id="UP000292627">
    <property type="component" value="Unassembled WGS sequence"/>
</dbReference>
<evidence type="ECO:0000313" key="2">
    <source>
        <dbReference type="EMBL" id="TAA28292.1"/>
    </source>
</evidence>
<feature type="region of interest" description="Disordered" evidence="1">
    <location>
        <begin position="66"/>
        <end position="89"/>
    </location>
</feature>
<reference evidence="2 3" key="1">
    <citation type="submission" date="2019-02" db="EMBL/GenBank/DDBJ databases">
        <title>WGS of Pseudoxanthomonas species novum from clinical isolates.</title>
        <authorList>
            <person name="Bernier A.-M."/>
            <person name="Bernard K."/>
            <person name="Vachon A."/>
        </authorList>
    </citation>
    <scope>NUCLEOTIDE SEQUENCE [LARGE SCALE GENOMIC DNA]</scope>
    <source>
        <strain evidence="2 3">NML171200</strain>
    </source>
</reference>
<proteinExistence type="predicted"/>
<organism evidence="2 3">
    <name type="scientific">Pseudoxanthomonas winnipegensis</name>
    <dbReference type="NCBI Taxonomy" id="2480810"/>
    <lineage>
        <taxon>Bacteria</taxon>
        <taxon>Pseudomonadati</taxon>
        <taxon>Pseudomonadota</taxon>
        <taxon>Gammaproteobacteria</taxon>
        <taxon>Lysobacterales</taxon>
        <taxon>Lysobacteraceae</taxon>
        <taxon>Pseudoxanthomonas</taxon>
    </lineage>
</organism>
<evidence type="ECO:0000256" key="1">
    <source>
        <dbReference type="SAM" id="MobiDB-lite"/>
    </source>
</evidence>
<protein>
    <submittedName>
        <fullName evidence="2">Uncharacterized protein</fullName>
    </submittedName>
</protein>
<accession>A0A4Q8LFU1</accession>
<comment type="caution">
    <text evidence="2">The sequence shown here is derived from an EMBL/GenBank/DDBJ whole genome shotgun (WGS) entry which is preliminary data.</text>
</comment>
<feature type="compositionally biased region" description="Basic residues" evidence="1">
    <location>
        <begin position="74"/>
        <end position="89"/>
    </location>
</feature>